<dbReference type="AlphaFoldDB" id="X6LPW3"/>
<sequence length="153" mass="18217">MENLSFEQVDYILFEVRSNDRSDLCLYAKHIAPLWHQLNERVKTETTNDNTIEECVLPAYQSPLTDDLKTQLDLFVQKTPLAIVKTILNKWREVARKEGQKQEIEKQLFADWLDNVYFYDNEMVEFPKALQWKYCSTAYAYVFEIVHKKTNIN</sequence>
<name>X6LPW3_RETFI</name>
<reference evidence="1 2" key="1">
    <citation type="journal article" date="2013" name="Curr. Biol.">
        <title>The Genome of the Foraminiferan Reticulomyxa filosa.</title>
        <authorList>
            <person name="Glockner G."/>
            <person name="Hulsmann N."/>
            <person name="Schleicher M."/>
            <person name="Noegel A.A."/>
            <person name="Eichinger L."/>
            <person name="Gallinger C."/>
            <person name="Pawlowski J."/>
            <person name="Sierra R."/>
            <person name="Euteneuer U."/>
            <person name="Pillet L."/>
            <person name="Moustafa A."/>
            <person name="Platzer M."/>
            <person name="Groth M."/>
            <person name="Szafranski K."/>
            <person name="Schliwa M."/>
        </authorList>
    </citation>
    <scope>NUCLEOTIDE SEQUENCE [LARGE SCALE GENOMIC DNA]</scope>
</reference>
<accession>X6LPW3</accession>
<keyword evidence="2" id="KW-1185">Reference proteome</keyword>
<gene>
    <name evidence="1" type="ORF">RFI_33728</name>
</gene>
<dbReference type="EMBL" id="ASPP01032692">
    <property type="protein sequence ID" value="ETO03674.1"/>
    <property type="molecule type" value="Genomic_DNA"/>
</dbReference>
<evidence type="ECO:0000313" key="1">
    <source>
        <dbReference type="EMBL" id="ETO03674.1"/>
    </source>
</evidence>
<dbReference type="Proteomes" id="UP000023152">
    <property type="component" value="Unassembled WGS sequence"/>
</dbReference>
<organism evidence="1 2">
    <name type="scientific">Reticulomyxa filosa</name>
    <dbReference type="NCBI Taxonomy" id="46433"/>
    <lineage>
        <taxon>Eukaryota</taxon>
        <taxon>Sar</taxon>
        <taxon>Rhizaria</taxon>
        <taxon>Retaria</taxon>
        <taxon>Foraminifera</taxon>
        <taxon>Monothalamids</taxon>
        <taxon>Reticulomyxidae</taxon>
        <taxon>Reticulomyxa</taxon>
    </lineage>
</organism>
<evidence type="ECO:0000313" key="2">
    <source>
        <dbReference type="Proteomes" id="UP000023152"/>
    </source>
</evidence>
<protein>
    <submittedName>
        <fullName evidence="1">Uncharacterized protein</fullName>
    </submittedName>
</protein>
<comment type="caution">
    <text evidence="1">The sequence shown here is derived from an EMBL/GenBank/DDBJ whole genome shotgun (WGS) entry which is preliminary data.</text>
</comment>
<proteinExistence type="predicted"/>